<dbReference type="OrthoDB" id="7412671at2"/>
<evidence type="ECO:0000313" key="3">
    <source>
        <dbReference type="Proteomes" id="UP000012488"/>
    </source>
</evidence>
<dbReference type="EMBL" id="CP043538">
    <property type="protein sequence ID" value="QGY01071.1"/>
    <property type="molecule type" value="Genomic_DNA"/>
</dbReference>
<evidence type="ECO:0000313" key="2">
    <source>
        <dbReference type="EMBL" id="QGY01071.1"/>
    </source>
</evidence>
<dbReference type="AlphaFoldDB" id="A0A6B9FC61"/>
<feature type="compositionally biased region" description="Low complexity" evidence="1">
    <location>
        <begin position="1"/>
        <end position="23"/>
    </location>
</feature>
<gene>
    <name evidence="2" type="ORF">MMSR116_03525</name>
</gene>
<name>A0A6B9FC61_9HYPH</name>
<proteinExistence type="predicted"/>
<reference evidence="2 3" key="1">
    <citation type="journal article" date="2012" name="Genet. Mol. Biol.">
        <title>Analysis of 16S rRNA and mxaF genes revealing insights into Methylobacterium niche-specific plant association.</title>
        <authorList>
            <person name="Dourado M.N."/>
            <person name="Andreote F.D."/>
            <person name="Dini-Andreote F."/>
            <person name="Conti R."/>
            <person name="Araujo J.M."/>
            <person name="Araujo W.L."/>
        </authorList>
    </citation>
    <scope>NUCLEOTIDE SEQUENCE [LARGE SCALE GENOMIC DNA]</scope>
    <source>
        <strain evidence="2 3">SR1.6/6</strain>
    </source>
</reference>
<dbReference type="Proteomes" id="UP000012488">
    <property type="component" value="Chromosome"/>
</dbReference>
<reference evidence="2 3" key="2">
    <citation type="journal article" date="2013" name="Genome Announc.">
        <title>Draft Genome Sequence of Methylobacterium mesophilicum Strain SR1.6/6, Isolated from Citrus sinensis.</title>
        <authorList>
            <person name="Marinho Almeida D."/>
            <person name="Dini-Andreote F."/>
            <person name="Camargo Neves A.A."/>
            <person name="Juca Ramos R.T."/>
            <person name="Andreote F.D."/>
            <person name="Carneiro A.R."/>
            <person name="Oliveira de Souza Lima A."/>
            <person name="Caracciolo Gomes de Sa P.H."/>
            <person name="Ribeiro Barbosa M.S."/>
            <person name="Araujo W.L."/>
            <person name="Silva A."/>
        </authorList>
    </citation>
    <scope>NUCLEOTIDE SEQUENCE [LARGE SCALE GENOMIC DNA]</scope>
    <source>
        <strain evidence="2 3">SR1.6/6</strain>
    </source>
</reference>
<accession>A0A6B9FC61</accession>
<dbReference type="KEGG" id="mmes:MMSR116_03525"/>
<protein>
    <recommendedName>
        <fullName evidence="4">(2Fe-2S) ferredoxin domain-containing protein</fullName>
    </recommendedName>
</protein>
<sequence length="159" mass="16400">MMTDPRPAGAAAPRPSLRASGRSAKTKLTDVVVVCRKCAKRQGLRVRTVRERLKKASKHAGKCAADAKSGPRRKLCIVEAGCLGPCPKRALAVATGASLAAGRVMLLDPDSSPQEALAAILGPALPPAPAPDPARRSVPEFGPITALAAVSSDESPPIR</sequence>
<evidence type="ECO:0008006" key="4">
    <source>
        <dbReference type="Google" id="ProtNLM"/>
    </source>
</evidence>
<organism evidence="2 3">
    <name type="scientific">Methylobacterium mesophilicum SR1.6/6</name>
    <dbReference type="NCBI Taxonomy" id="908290"/>
    <lineage>
        <taxon>Bacteria</taxon>
        <taxon>Pseudomonadati</taxon>
        <taxon>Pseudomonadota</taxon>
        <taxon>Alphaproteobacteria</taxon>
        <taxon>Hyphomicrobiales</taxon>
        <taxon>Methylobacteriaceae</taxon>
        <taxon>Methylobacterium</taxon>
    </lineage>
</organism>
<feature type="region of interest" description="Disordered" evidence="1">
    <location>
        <begin position="1"/>
        <end position="25"/>
    </location>
</feature>
<evidence type="ECO:0000256" key="1">
    <source>
        <dbReference type="SAM" id="MobiDB-lite"/>
    </source>
</evidence>